<gene>
    <name evidence="5" type="primary">F12K8.9</name>
</gene>
<dbReference type="InterPro" id="IPR026960">
    <property type="entry name" value="RVT-Znf"/>
</dbReference>
<feature type="domain" description="Endonuclease/exonuclease/phosphatase" evidence="2">
    <location>
        <begin position="32"/>
        <end position="188"/>
    </location>
</feature>
<dbReference type="GO" id="GO:0003676">
    <property type="term" value="F:nucleic acid binding"/>
    <property type="evidence" value="ECO:0007669"/>
    <property type="project" value="InterPro"/>
</dbReference>
<dbReference type="InterPro" id="IPR043502">
    <property type="entry name" value="DNA/RNA_pol_sf"/>
</dbReference>
<dbReference type="Pfam" id="PF00078">
    <property type="entry name" value="RVT_1"/>
    <property type="match status" value="1"/>
</dbReference>
<evidence type="ECO:0000313" key="5">
    <source>
        <dbReference type="EMBL" id="AAF18538.1"/>
    </source>
</evidence>
<dbReference type="GO" id="GO:0003964">
    <property type="term" value="F:RNA-directed DNA polymerase activity"/>
    <property type="evidence" value="ECO:0007669"/>
    <property type="project" value="UniProtKB-KW"/>
</dbReference>
<evidence type="ECO:0000259" key="3">
    <source>
        <dbReference type="Pfam" id="PF13456"/>
    </source>
</evidence>
<dbReference type="SUPFAM" id="SSF56219">
    <property type="entry name" value="DNase I-like"/>
    <property type="match status" value="1"/>
</dbReference>
<dbReference type="Pfam" id="PF03372">
    <property type="entry name" value="Exo_endo_phos"/>
    <property type="match status" value="1"/>
</dbReference>
<evidence type="ECO:0000259" key="4">
    <source>
        <dbReference type="Pfam" id="PF13966"/>
    </source>
</evidence>
<accession>Q9SK98</accession>
<dbReference type="InterPro" id="IPR000477">
    <property type="entry name" value="RT_dom"/>
</dbReference>
<proteinExistence type="predicted"/>
<evidence type="ECO:0000259" key="2">
    <source>
        <dbReference type="Pfam" id="PF03372"/>
    </source>
</evidence>
<evidence type="ECO:0000259" key="1">
    <source>
        <dbReference type="Pfam" id="PF00078"/>
    </source>
</evidence>
<dbReference type="Pfam" id="PF13456">
    <property type="entry name" value="RVT_3"/>
    <property type="match status" value="1"/>
</dbReference>
<dbReference type="InterPro" id="IPR005135">
    <property type="entry name" value="Endo/exonuclease/phosphatase"/>
</dbReference>
<dbReference type="Pfam" id="PF13966">
    <property type="entry name" value="zf-RVT"/>
    <property type="match status" value="1"/>
</dbReference>
<keyword evidence="5" id="KW-0695">RNA-directed DNA polymerase</keyword>
<dbReference type="SUPFAM" id="SSF56672">
    <property type="entry name" value="DNA/RNA polymerases"/>
    <property type="match status" value="1"/>
</dbReference>
<keyword evidence="5" id="KW-0808">Transferase</keyword>
<reference evidence="5" key="1">
    <citation type="submission" date="1999-12" db="EMBL/GenBank/DDBJ databases">
        <authorList>
            <person name="Federspiel N.A."/>
            <person name="Palm C.J."/>
            <person name="Conway A.B."/>
            <person name="Conn L."/>
            <person name="Hansen N.F."/>
            <person name="Altafi H."/>
            <person name="Araujo R."/>
            <person name="Huizar L."/>
            <person name="Rowley D."/>
            <person name="Buehler E."/>
            <person name="Dunn P."/>
            <person name="Gonzalez A."/>
            <person name="Kremenetskaia I."/>
            <person name="Kim C."/>
            <person name="Lenz C."/>
            <person name="Li J."/>
            <person name="Liu S."/>
            <person name="Luros S."/>
            <person name="Schwartz J."/>
            <person name="Shinn P."/>
            <person name="Toriumi M."/>
            <person name="Vysotskaia V.S."/>
            <person name="Walker M."/>
            <person name="Yu G."/>
            <person name="Ecker J."/>
            <person name="Theologis A."/>
            <person name="Davis R.W."/>
        </authorList>
    </citation>
    <scope>NUCLEOTIDE SEQUENCE</scope>
</reference>
<keyword evidence="5" id="KW-0548">Nucleotidyltransferase</keyword>
<dbReference type="EMBL" id="AC006551">
    <property type="protein sequence ID" value="AAF18538.1"/>
    <property type="molecule type" value="Genomic_DNA"/>
</dbReference>
<dbReference type="PANTHER" id="PTHR33116">
    <property type="entry name" value="REVERSE TRANSCRIPTASE ZINC-BINDING DOMAIN-CONTAINING PROTEIN-RELATED-RELATED"/>
    <property type="match status" value="1"/>
</dbReference>
<reference key="2">
    <citation type="journal article" date="2000" name="Nature">
        <title>Sequence and analysis of chromosome 1 of the plant Arabidopsis thaliana.</title>
        <authorList>
            <person name="Theologis A."/>
            <person name="Ecker J.R."/>
            <person name="Palm C.J."/>
            <person name="Federspiel N.A."/>
            <person name="Kaul S."/>
            <person name="White O."/>
            <person name="Alonso J."/>
            <person name="Altafi H."/>
            <person name="Araujo R."/>
            <person name="Bowman C.L."/>
            <person name="Brooks S.Y."/>
            <person name="Buehler E."/>
            <person name="Chan A."/>
            <person name="Chao Q."/>
            <person name="Chen H."/>
            <person name="Cheuk R.F."/>
            <person name="Chin C.W."/>
            <person name="Chung M.K."/>
            <person name="Conn L."/>
            <person name="Conway A.B."/>
            <person name="Conway A.R."/>
            <person name="Creasy T.H."/>
            <person name="Dewar K."/>
            <person name="Dunn P."/>
            <person name="Etgu P."/>
            <person name="Feldblyum T.V."/>
            <person name="Feng J."/>
            <person name="Fong B."/>
            <person name="Fujii C.Y."/>
            <person name="Gill J.E."/>
            <person name="Goldsmith A.D."/>
            <person name="Haas B."/>
            <person name="Hansen N.F."/>
            <person name="Hughes B."/>
            <person name="Huizar L."/>
            <person name="Hunter J.L."/>
            <person name="Jenkins J."/>
            <person name="Johnson-Hopson C."/>
            <person name="Khan S."/>
            <person name="Khaykin E."/>
            <person name="Kim C.J."/>
            <person name="Koo H.L."/>
            <person name="Kremenetskaia I."/>
            <person name="Kurtz D.B."/>
            <person name="Kwan A."/>
            <person name="Lam B."/>
            <person name="Langin-Hooper S."/>
            <person name="Lee A."/>
            <person name="Lee J.M."/>
            <person name="Lenz C.A."/>
            <person name="Li J.H."/>
            <person name="Li Y."/>
            <person name="Lin X."/>
            <person name="Liu S.X."/>
            <person name="Liu Z.A."/>
            <person name="Luros J.S."/>
            <person name="Maiti R."/>
            <person name="Marziali A."/>
            <person name="Militscher J."/>
            <person name="Miranda M."/>
            <person name="Nguyen M."/>
            <person name="Nierman W.C."/>
            <person name="Osborne B.I."/>
            <person name="Pai G."/>
            <person name="Peterson J."/>
            <person name="Pham P.K."/>
            <person name="Rizzo M."/>
            <person name="Rooney T."/>
            <person name="Rowley D."/>
            <person name="Sakano H."/>
            <person name="Salzberg S.L."/>
            <person name="Schwartz J.R."/>
            <person name="Shinn P."/>
            <person name="Southwick A.M."/>
            <person name="Sun H."/>
            <person name="Tallon L.J."/>
            <person name="Tambunga G."/>
            <person name="Toriumi M.J."/>
            <person name="Town C.D."/>
            <person name="Utterback T."/>
            <person name="Van Aken S."/>
            <person name="Vaysberg M."/>
            <person name="Vysotskaia V.S."/>
            <person name="Walker M."/>
            <person name="Wu D."/>
            <person name="Yu G."/>
            <person name="Fraser C.M."/>
            <person name="Venter J.C."/>
            <person name="Davis R.W."/>
        </authorList>
    </citation>
    <scope>NUCLEOTIDE SEQUENCE [LARGE SCALE GENOMIC DNA]</scope>
    <source>
        <strain>cv. Columbia</strain>
    </source>
</reference>
<organism evidence="5">
    <name type="scientific">Arabidopsis thaliana</name>
    <name type="common">Mouse-ear cress</name>
    <dbReference type="NCBI Taxonomy" id="3702"/>
    <lineage>
        <taxon>Eukaryota</taxon>
        <taxon>Viridiplantae</taxon>
        <taxon>Streptophyta</taxon>
        <taxon>Embryophyta</taxon>
        <taxon>Tracheophyta</taxon>
        <taxon>Spermatophyta</taxon>
        <taxon>Magnoliopsida</taxon>
        <taxon>eudicotyledons</taxon>
        <taxon>Gunneridae</taxon>
        <taxon>Pentapetalae</taxon>
        <taxon>rosids</taxon>
        <taxon>malvids</taxon>
        <taxon>Brassicales</taxon>
        <taxon>Brassicaceae</taxon>
        <taxon>Camelineae</taxon>
        <taxon>Arabidopsis</taxon>
    </lineage>
</organism>
<dbReference type="AlphaFoldDB" id="Q9SK98"/>
<dbReference type="PANTHER" id="PTHR33116:SF86">
    <property type="entry name" value="REVERSE TRANSCRIPTASE DOMAIN-CONTAINING PROTEIN"/>
    <property type="match status" value="1"/>
</dbReference>
<protein>
    <submittedName>
        <fullName evidence="5">Very similar to retrotransposon reverse transcriptase</fullName>
    </submittedName>
</protein>
<feature type="domain" description="Reverse transcriptase" evidence="1">
    <location>
        <begin position="380"/>
        <end position="579"/>
    </location>
</feature>
<dbReference type="GO" id="GO:0004523">
    <property type="term" value="F:RNA-DNA hybrid ribonuclease activity"/>
    <property type="evidence" value="ECO:0007669"/>
    <property type="project" value="InterPro"/>
</dbReference>
<sequence length="1231" mass="141093">METMNSRDVLVDLHTFLGYDRVYSIEPVGRCGGLAIFWKESVKIDIKFADKNLIDLQVQFGAVNFFLSCVYGDPDFKKRKIVWERLSIIGVGRRERWCMVGDFNEILHNEEKIGGPKRCESYFKPFKEMHEACGMVELASTGNRFTWAGRRYDLWIQSRLDRAFGNKEWLKNFPASNQQFLEMRGSDHRPVLLKLMASQDSYKGQFRFDKRLLHKPRVEETILQSWDPLNVVNDLCVSDRLKKCRGSQIIGGRIGLTNFWISMEVSISLMVLRGEVATAYFSNLFKSSNPSGFSHWFVGFEAKVIDQMNERLIRPVSSEEIKDAVFSIDPSSAPGSDGMSGLFFQHYWAIVGDHVTREVKMVFQTGVMPTEWNYTHLCLIPKVTHPVLMSDLRPISLCSVLYKIVSKVLVKRLKPLLSLIVSDTQTAFVAERLISDNILVAHEIVHSLHTMDKFAKEYMAVKTDMSKAYDRVEWCYLRALLLALGFHLTWVNWMMMCVSSVTYAVLINDTPFVFQVSNSQKPIIHHLLFADDSLFICKANKDEVVVLQSILGAYGAATGQIINLAKSSITFGSKVETVKKAEIQTCLGIFKEGDASTYLGLPECFSGSKIEMLDYIKVRLKSKLSSWFSKSLSQGGKEIMLKAVAMAMPVFAMSCFKLPKTTCTNLASAMADFWWSANDHQRKIHWLSWEKLCLPKEHGGLGFRDIGLFNQALLAKQAWRLLQFPDCLFARLIKSRYFPVGEFLDSDVGSRPSFGWRSILHGRDLLCRGLVKRVGNGKSIRVWIDYWLDDNGLRAPWIKNPIINVDLLVSDLIDYEKRDWRLDKLEEQFFPDDVVKIRENRPVVSLDDFWIWKHNKSGDYSVKLGYWLASNQNLGQVAIEAMMQPSLNDLKTQVWKLQTEPKIKVFLWKVLSGAIPVVDLLSYRGMKLDSRCQTCGCEGESIQHVLFSCSFPRQVWAMSNIHVPLLGFECGSVYANLYHFLINRDNLKWPVELRRSFPWIIWRIWKNRNLFFFEGKRFTVLETILKVRKDVEDWFAAQVVEKERRAEVGQSDQQVFSPRNVSPVVRWLPPPTDWVKCNVGLSWSRRNRLAGVAWVLRNDRGNVLMHSRRAFSNISSFLEAQFLSIVWAVESMVSHHVNRVVFGVEAAVLVGVINRPQAWPSFRFQSSEILLALNGIAVWKVVLESVSSNRGANLIAQSVTKECRLQSYVAVSFPAWLLGVFRDERVLTSVD</sequence>
<name>Q9SK98_ARATH</name>
<dbReference type="InterPro" id="IPR002156">
    <property type="entry name" value="RNaseH_domain"/>
</dbReference>
<feature type="domain" description="RNase H type-1" evidence="3">
    <location>
        <begin position="1082"/>
        <end position="1161"/>
    </location>
</feature>
<feature type="domain" description="Reverse transcriptase zinc-binding" evidence="4">
    <location>
        <begin position="888"/>
        <end position="956"/>
    </location>
</feature>
<dbReference type="Gene3D" id="3.60.10.10">
    <property type="entry name" value="Endonuclease/exonuclease/phosphatase"/>
    <property type="match status" value="1"/>
</dbReference>
<dbReference type="PIR" id="A86359">
    <property type="entry name" value="A86359"/>
</dbReference>
<dbReference type="ExpressionAtlas" id="Q9SK98">
    <property type="expression patterns" value="baseline and differential"/>
</dbReference>
<dbReference type="CDD" id="cd01650">
    <property type="entry name" value="RT_nLTR_like"/>
    <property type="match status" value="1"/>
</dbReference>
<dbReference type="InterPro" id="IPR036691">
    <property type="entry name" value="Endo/exonu/phosph_ase_sf"/>
</dbReference>